<keyword evidence="2" id="KW-1185">Reference proteome</keyword>
<reference evidence="1" key="1">
    <citation type="journal article" date="2020" name="Int. J. Syst. Evol. Microbiol.">
        <title>Aquipluma nitroreducens gen. nov. sp. nov., a novel facultatively anaerobic bacterium isolated from a freshwater lake.</title>
        <authorList>
            <person name="Watanabe M."/>
            <person name="Kojima H."/>
            <person name="Fukui M."/>
        </authorList>
    </citation>
    <scope>NUCLEOTIDE SEQUENCE</scope>
    <source>
        <strain evidence="1">MeG22</strain>
    </source>
</reference>
<proteinExistence type="predicted"/>
<sequence>MTPIVKLVSIFHWAVSDVGRQKINNKINKIGFLMAIG</sequence>
<dbReference type="KEGG" id="anf:AQPE_2932"/>
<evidence type="ECO:0000313" key="2">
    <source>
        <dbReference type="Proteomes" id="UP001193389"/>
    </source>
</evidence>
<accession>A0A5K7SBE6</accession>
<gene>
    <name evidence="1" type="ORF">AQPE_2932</name>
</gene>
<protein>
    <submittedName>
        <fullName evidence="1">Uncharacterized protein</fullName>
    </submittedName>
</protein>
<name>A0A5K7SBE6_9BACT</name>
<evidence type="ECO:0000313" key="1">
    <source>
        <dbReference type="EMBL" id="BBE18767.1"/>
    </source>
</evidence>
<dbReference type="AlphaFoldDB" id="A0A5K7SBE6"/>
<dbReference type="Proteomes" id="UP001193389">
    <property type="component" value="Chromosome"/>
</dbReference>
<organism evidence="1 2">
    <name type="scientific">Aquipluma nitroreducens</name>
    <dbReference type="NCBI Taxonomy" id="2010828"/>
    <lineage>
        <taxon>Bacteria</taxon>
        <taxon>Pseudomonadati</taxon>
        <taxon>Bacteroidota</taxon>
        <taxon>Bacteroidia</taxon>
        <taxon>Marinilabiliales</taxon>
        <taxon>Prolixibacteraceae</taxon>
        <taxon>Aquipluma</taxon>
    </lineage>
</organism>
<dbReference type="EMBL" id="AP018694">
    <property type="protein sequence ID" value="BBE18767.1"/>
    <property type="molecule type" value="Genomic_DNA"/>
</dbReference>